<dbReference type="PANTHER" id="PTHR23088:SF27">
    <property type="entry name" value="DEAMINATED GLUTATHIONE AMIDASE"/>
    <property type="match status" value="1"/>
</dbReference>
<dbReference type="EMBL" id="LNTB01000001">
    <property type="protein sequence ID" value="KSW11372.1"/>
    <property type="molecule type" value="Genomic_DNA"/>
</dbReference>
<dbReference type="Proteomes" id="UP000053352">
    <property type="component" value="Unassembled WGS sequence"/>
</dbReference>
<dbReference type="STRING" id="2309.CF15_00455"/>
<dbReference type="InterPro" id="IPR036526">
    <property type="entry name" value="C-N_Hydrolase_sf"/>
</dbReference>
<reference evidence="2 3" key="1">
    <citation type="submission" date="2015-11" db="EMBL/GenBank/DDBJ databases">
        <title>Genome sequence of Pyrodictium occultum PL-19, a marine hyperthermophilic archaeon isolated from Volcano, Italy.</title>
        <authorList>
            <person name="Utturkar S."/>
            <person name="Huber H."/>
            <person name="Leptihn S."/>
            <person name="Brown S."/>
            <person name="Stetter K.O."/>
            <person name="Podar M."/>
        </authorList>
    </citation>
    <scope>NUCLEOTIDE SEQUENCE [LARGE SCALE GENOMIC DNA]</scope>
    <source>
        <strain evidence="2 3">PL-19</strain>
    </source>
</reference>
<dbReference type="PANTHER" id="PTHR23088">
    <property type="entry name" value="NITRILASE-RELATED"/>
    <property type="match status" value="1"/>
</dbReference>
<evidence type="ECO:0000313" key="2">
    <source>
        <dbReference type="EMBL" id="KSW11372.1"/>
    </source>
</evidence>
<name>A0A0V8RTF9_PYROC</name>
<keyword evidence="3" id="KW-1185">Reference proteome</keyword>
<accession>A0A0V8RTF9</accession>
<organism evidence="2 3">
    <name type="scientific">Pyrodictium occultum</name>
    <dbReference type="NCBI Taxonomy" id="2309"/>
    <lineage>
        <taxon>Archaea</taxon>
        <taxon>Thermoproteota</taxon>
        <taxon>Thermoprotei</taxon>
        <taxon>Desulfurococcales</taxon>
        <taxon>Pyrodictiaceae</taxon>
        <taxon>Pyrodictium</taxon>
    </lineage>
</organism>
<feature type="domain" description="CN hydrolase" evidence="1">
    <location>
        <begin position="2"/>
        <end position="240"/>
    </location>
</feature>
<dbReference type="PROSITE" id="PS50263">
    <property type="entry name" value="CN_HYDROLASE"/>
    <property type="match status" value="1"/>
</dbReference>
<gene>
    <name evidence="2" type="ORF">CF15_00455</name>
</gene>
<dbReference type="Pfam" id="PF00795">
    <property type="entry name" value="CN_hydrolase"/>
    <property type="match status" value="1"/>
</dbReference>
<dbReference type="SUPFAM" id="SSF56317">
    <property type="entry name" value="Carbon-nitrogen hydrolase"/>
    <property type="match status" value="1"/>
</dbReference>
<evidence type="ECO:0000259" key="1">
    <source>
        <dbReference type="PROSITE" id="PS50263"/>
    </source>
</evidence>
<dbReference type="Gene3D" id="3.60.110.10">
    <property type="entry name" value="Carbon-nitrogen hydrolase"/>
    <property type="match status" value="1"/>
</dbReference>
<dbReference type="OrthoDB" id="39312at2157"/>
<proteinExistence type="predicted"/>
<comment type="caution">
    <text evidence="2">The sequence shown here is derived from an EMBL/GenBank/DDBJ whole genome shotgun (WGS) entry which is preliminary data.</text>
</comment>
<sequence>MPRVGLLQYQPGREPRESGERVLEILSRSRVEAGLILLPEYANVYPAGLSRDGLRERAEGLGDSVFLEALGRASTEYGAYIVSGFLERGGDCLYSSVVSVKPSGGVELLYRKTLLFDALGYRESSLLCRGGEPPRIVNAAGLRVGALICFELRFPEVARSLALRGAELVAVPTAWYRGPGKEEQLRFLAQARASENTVYLAVASALGPDFTGRSMVVDPLGFVVVDAGAREGYVEAEVDRGYLEEVRRLLPLLRLQPLAARLMGLEEAEPGED</sequence>
<dbReference type="RefSeq" id="WP_058370045.1">
    <property type="nucleotide sequence ID" value="NZ_LNTB01000001.1"/>
</dbReference>
<dbReference type="AlphaFoldDB" id="A0A0V8RTF9"/>
<protein>
    <recommendedName>
        <fullName evidence="1">CN hydrolase domain-containing protein</fullName>
    </recommendedName>
</protein>
<dbReference type="InterPro" id="IPR003010">
    <property type="entry name" value="C-N_Hydrolase"/>
</dbReference>
<evidence type="ECO:0000313" key="3">
    <source>
        <dbReference type="Proteomes" id="UP000053352"/>
    </source>
</evidence>